<dbReference type="RefSeq" id="WP_149820561.1">
    <property type="nucleotide sequence ID" value="NZ_VUOA01000034.1"/>
</dbReference>
<evidence type="ECO:0000313" key="1">
    <source>
        <dbReference type="EMBL" id="KAA2235638.1"/>
    </source>
</evidence>
<evidence type="ECO:0000313" key="2">
    <source>
        <dbReference type="Proteomes" id="UP000323142"/>
    </source>
</evidence>
<keyword evidence="2" id="KW-1185">Reference proteome</keyword>
<dbReference type="EMBL" id="VUOA01000034">
    <property type="protein sequence ID" value="KAA2235638.1"/>
    <property type="molecule type" value="Genomic_DNA"/>
</dbReference>
<reference evidence="1 2" key="2">
    <citation type="submission" date="2019-09" db="EMBL/GenBank/DDBJ databases">
        <authorList>
            <person name="Jin C."/>
        </authorList>
    </citation>
    <scope>NUCLEOTIDE SEQUENCE [LARGE SCALE GENOMIC DNA]</scope>
    <source>
        <strain evidence="1 2">BN140002</strain>
    </source>
</reference>
<dbReference type="OrthoDB" id="3034735at2"/>
<accession>A0A5B2VA78</accession>
<proteinExistence type="predicted"/>
<dbReference type="Proteomes" id="UP000323142">
    <property type="component" value="Unassembled WGS sequence"/>
</dbReference>
<organism evidence="1 2">
    <name type="scientific">Salinarimonas soli</name>
    <dbReference type="NCBI Taxonomy" id="1638099"/>
    <lineage>
        <taxon>Bacteria</taxon>
        <taxon>Pseudomonadati</taxon>
        <taxon>Pseudomonadota</taxon>
        <taxon>Alphaproteobacteria</taxon>
        <taxon>Hyphomicrobiales</taxon>
        <taxon>Salinarimonadaceae</taxon>
        <taxon>Salinarimonas</taxon>
    </lineage>
</organism>
<comment type="caution">
    <text evidence="1">The sequence shown here is derived from an EMBL/GenBank/DDBJ whole genome shotgun (WGS) entry which is preliminary data.</text>
</comment>
<protein>
    <submittedName>
        <fullName evidence="1">Uncharacterized protein</fullName>
    </submittedName>
</protein>
<dbReference type="AlphaFoldDB" id="A0A5B2VA78"/>
<gene>
    <name evidence="1" type="ORF">F0L46_19290</name>
</gene>
<reference evidence="1 2" key="1">
    <citation type="submission" date="2019-09" db="EMBL/GenBank/DDBJ databases">
        <title>Salinarimonas rosea gen. nov., sp. nov., a new member of the a-2 subgroup of the Proteobacteria.</title>
        <authorList>
            <person name="Liu J."/>
        </authorList>
    </citation>
    <scope>NUCLEOTIDE SEQUENCE [LARGE SCALE GENOMIC DNA]</scope>
    <source>
        <strain evidence="1 2">BN140002</strain>
    </source>
</reference>
<sequence>MTGLQGRGALLVWSGVVPESEADYNMWHSREHMPERLAVPGFRRGRRGIAVYEAPPGQKYLMMYEADDAAVFVSAPYLGRLNDPTPWTQRVLSAYVEPSRTVCSVVASTGRGVGGWLGTLQVSKSDVTGLRRWAQGTWMDDVLARDGLLGAHALEGDRTLGQQPTAEKAFRESRGDRDRTVDFALLIEGFDRDATQAALDELTRHVSDLSGSQPVSTLYFIQHVITSSDVDL</sequence>
<name>A0A5B2VA78_9HYPH</name>